<evidence type="ECO:0000256" key="3">
    <source>
        <dbReference type="ARBA" id="ARBA00022448"/>
    </source>
</evidence>
<keyword evidence="5" id="KW-0677">Repeat</keyword>
<dbReference type="InterPro" id="IPR015943">
    <property type="entry name" value="WD40/YVTN_repeat-like_dom_sf"/>
</dbReference>
<dbReference type="GO" id="GO:0015031">
    <property type="term" value="P:protein transport"/>
    <property type="evidence" value="ECO:0007669"/>
    <property type="project" value="UniProtKB-KW"/>
</dbReference>
<keyword evidence="3" id="KW-0813">Transport</keyword>
<dbReference type="SMART" id="SM00320">
    <property type="entry name" value="WD40"/>
    <property type="match status" value="2"/>
</dbReference>
<dbReference type="GO" id="GO:0007029">
    <property type="term" value="P:endoplasmic reticulum organization"/>
    <property type="evidence" value="ECO:0007669"/>
    <property type="project" value="TreeGrafter"/>
</dbReference>
<dbReference type="EMBL" id="CM009749">
    <property type="protein sequence ID" value="PUZ73941.1"/>
    <property type="molecule type" value="Genomic_DNA"/>
</dbReference>
<dbReference type="PANTHER" id="PTHR13923">
    <property type="entry name" value="SEC31-RELATED PROTEIN"/>
    <property type="match status" value="1"/>
</dbReference>
<name>A0A2T7F1I8_9POAL</name>
<protein>
    <recommendedName>
        <fullName evidence="11">Anaphase-promoting complex subunit 4 WD40 domain-containing protein</fullName>
    </recommendedName>
</protein>
<dbReference type="AlphaFoldDB" id="A0A2T7F1I8"/>
<evidence type="ECO:0008006" key="11">
    <source>
        <dbReference type="Google" id="ProtNLM"/>
    </source>
</evidence>
<evidence type="ECO:0000313" key="9">
    <source>
        <dbReference type="EMBL" id="PUZ73941.1"/>
    </source>
</evidence>
<reference evidence="9 10" key="1">
    <citation type="submission" date="2018-04" db="EMBL/GenBank/DDBJ databases">
        <title>WGS assembly of Panicum hallii var. hallii HAL2.</title>
        <authorList>
            <person name="Lovell J."/>
            <person name="Jenkins J."/>
            <person name="Lowry D."/>
            <person name="Mamidi S."/>
            <person name="Sreedasyam A."/>
            <person name="Weng X."/>
            <person name="Barry K."/>
            <person name="Bonette J."/>
            <person name="Campitelli B."/>
            <person name="Daum C."/>
            <person name="Gordon S."/>
            <person name="Gould B."/>
            <person name="Lipzen A."/>
            <person name="MacQueen A."/>
            <person name="Palacio-Mejia J."/>
            <person name="Plott C."/>
            <person name="Shakirov E."/>
            <person name="Shu S."/>
            <person name="Yoshinaga Y."/>
            <person name="Zane M."/>
            <person name="Rokhsar D."/>
            <person name="Grimwood J."/>
            <person name="Schmutz J."/>
            <person name="Juenger T."/>
        </authorList>
    </citation>
    <scope>NUCLEOTIDE SEQUENCE [LARGE SCALE GENOMIC DNA]</scope>
    <source>
        <strain evidence="10">cv. HAL2</strain>
    </source>
</reference>
<dbReference type="InterPro" id="IPR001680">
    <property type="entry name" value="WD40_rpt"/>
</dbReference>
<keyword evidence="4" id="KW-0853">WD repeat</keyword>
<keyword evidence="10" id="KW-1185">Reference proteome</keyword>
<dbReference type="Proteomes" id="UP000244336">
    <property type="component" value="Chromosome 1"/>
</dbReference>
<evidence type="ECO:0000313" key="10">
    <source>
        <dbReference type="Proteomes" id="UP000244336"/>
    </source>
</evidence>
<evidence type="ECO:0000256" key="8">
    <source>
        <dbReference type="ARBA" id="ARBA00022927"/>
    </source>
</evidence>
<evidence type="ECO:0000256" key="1">
    <source>
        <dbReference type="ARBA" id="ARBA00004240"/>
    </source>
</evidence>
<dbReference type="SUPFAM" id="SSF50978">
    <property type="entry name" value="WD40 repeat-like"/>
    <property type="match status" value="1"/>
</dbReference>
<dbReference type="PANTHER" id="PTHR13923:SF11">
    <property type="entry name" value="SECRETORY 31, ISOFORM D"/>
    <property type="match status" value="1"/>
</dbReference>
<dbReference type="InterPro" id="IPR040251">
    <property type="entry name" value="SEC31-like"/>
</dbReference>
<dbReference type="InterPro" id="IPR036322">
    <property type="entry name" value="WD40_repeat_dom_sf"/>
</dbReference>
<dbReference type="GO" id="GO:0005198">
    <property type="term" value="F:structural molecule activity"/>
    <property type="evidence" value="ECO:0007669"/>
    <property type="project" value="TreeGrafter"/>
</dbReference>
<proteinExistence type="inferred from homology"/>
<dbReference type="GO" id="GO:0070971">
    <property type="term" value="C:endoplasmic reticulum exit site"/>
    <property type="evidence" value="ECO:0007669"/>
    <property type="project" value="TreeGrafter"/>
</dbReference>
<dbReference type="GO" id="GO:0090110">
    <property type="term" value="P:COPII-coated vesicle cargo loading"/>
    <property type="evidence" value="ECO:0007669"/>
    <property type="project" value="TreeGrafter"/>
</dbReference>
<evidence type="ECO:0000256" key="5">
    <source>
        <dbReference type="ARBA" id="ARBA00022737"/>
    </source>
</evidence>
<keyword evidence="6" id="KW-0256">Endoplasmic reticulum</keyword>
<dbReference type="STRING" id="1504633.A0A2T7F1I8"/>
<dbReference type="Gramene" id="PUZ73941">
    <property type="protein sequence ID" value="PUZ73941"/>
    <property type="gene ID" value="GQ55_1G026200"/>
</dbReference>
<organism evidence="9 10">
    <name type="scientific">Panicum hallii var. hallii</name>
    <dbReference type="NCBI Taxonomy" id="1504633"/>
    <lineage>
        <taxon>Eukaryota</taxon>
        <taxon>Viridiplantae</taxon>
        <taxon>Streptophyta</taxon>
        <taxon>Embryophyta</taxon>
        <taxon>Tracheophyta</taxon>
        <taxon>Spermatophyta</taxon>
        <taxon>Magnoliopsida</taxon>
        <taxon>Liliopsida</taxon>
        <taxon>Poales</taxon>
        <taxon>Poaceae</taxon>
        <taxon>PACMAD clade</taxon>
        <taxon>Panicoideae</taxon>
        <taxon>Panicodae</taxon>
        <taxon>Paniceae</taxon>
        <taxon>Panicinae</taxon>
        <taxon>Panicum</taxon>
        <taxon>Panicum sect. Panicum</taxon>
    </lineage>
</organism>
<accession>A0A2T7F1I8</accession>
<evidence type="ECO:0000256" key="6">
    <source>
        <dbReference type="ARBA" id="ARBA00022824"/>
    </source>
</evidence>
<evidence type="ECO:0000256" key="7">
    <source>
        <dbReference type="ARBA" id="ARBA00022892"/>
    </source>
</evidence>
<dbReference type="Gene3D" id="2.130.10.10">
    <property type="entry name" value="YVTN repeat-like/Quinoprotein amine dehydrogenase"/>
    <property type="match status" value="1"/>
</dbReference>
<gene>
    <name evidence="9" type="ORF">GQ55_1G026200</name>
</gene>
<evidence type="ECO:0000256" key="2">
    <source>
        <dbReference type="ARBA" id="ARBA00009358"/>
    </source>
</evidence>
<dbReference type="GO" id="GO:0030127">
    <property type="term" value="C:COPII vesicle coat"/>
    <property type="evidence" value="ECO:0007669"/>
    <property type="project" value="TreeGrafter"/>
</dbReference>
<sequence length="187" mass="20895">MLVWDLNDLSKDEIPTFEFTGGDRLDISSLSWSRSDIIASASNTGTSIWDINVKSPLVRNLPWTRDSSAVEWSPRNENQMVAAGYYFDLPSVQLWDMRKAGRPAKQFCEDAKGVLALSWCPLGGEDVLLACTGSNKIVLLNVKKGEVVHEKAAPGACLDIRWSRKSEDHFALSTREDVHLYLRAPEI</sequence>
<keyword evidence="7" id="KW-0931">ER-Golgi transport</keyword>
<dbReference type="OrthoDB" id="60955at2759"/>
<keyword evidence="8" id="KW-0653">Protein transport</keyword>
<comment type="similarity">
    <text evidence="2">Belongs to the WD repeat SEC31 family.</text>
</comment>
<comment type="subcellular location">
    <subcellularLocation>
        <location evidence="1">Endoplasmic reticulum</location>
    </subcellularLocation>
</comment>
<evidence type="ECO:0000256" key="4">
    <source>
        <dbReference type="ARBA" id="ARBA00022574"/>
    </source>
</evidence>